<sequence>MLTWSGRWAASLDNKEFTQLKARNKKDALKEIKEMYSEAGIACVWIGRAYRYDPHIHANDIISELKGQWFYEFTKTSEKAVQCGKIIYDDEKVSSEKLFLGGMNEALRSDLEGRLNKELRNWIKFHKLAFNMFVVKESERINLNKAGD</sequence>
<proteinExistence type="predicted"/>
<gene>
    <name evidence="1" type="ORF">VRLFYP33_02374</name>
</gene>
<organism evidence="1">
    <name type="scientific">Veillonella ratti</name>
    <dbReference type="NCBI Taxonomy" id="103892"/>
    <lineage>
        <taxon>Bacteria</taxon>
        <taxon>Bacillati</taxon>
        <taxon>Bacillota</taxon>
        <taxon>Negativicutes</taxon>
        <taxon>Veillonellales</taxon>
        <taxon>Veillonellaceae</taxon>
        <taxon>Veillonella</taxon>
    </lineage>
</organism>
<dbReference type="RefSeq" id="WP_295241156.1">
    <property type="nucleotide sequence ID" value="NZ_JBDGED010000030.1"/>
</dbReference>
<name>A0A6N3FK49_9FIRM</name>
<protein>
    <submittedName>
        <fullName evidence="1">Uncharacterized protein</fullName>
    </submittedName>
</protein>
<evidence type="ECO:0000313" key="1">
    <source>
        <dbReference type="EMBL" id="VYU52767.1"/>
    </source>
</evidence>
<dbReference type="EMBL" id="CACRUX010000101">
    <property type="protein sequence ID" value="VYU52767.1"/>
    <property type="molecule type" value="Genomic_DNA"/>
</dbReference>
<dbReference type="AlphaFoldDB" id="A0A6N3FK49"/>
<reference evidence="1" key="1">
    <citation type="submission" date="2019-11" db="EMBL/GenBank/DDBJ databases">
        <authorList>
            <person name="Feng L."/>
        </authorList>
    </citation>
    <scope>NUCLEOTIDE SEQUENCE</scope>
    <source>
        <strain evidence="1">VrattiLFYP33</strain>
    </source>
</reference>
<accession>A0A6N3FK49</accession>